<reference evidence="2 3" key="1">
    <citation type="submission" date="2018-06" db="EMBL/GenBank/DDBJ databases">
        <title>Genomic Encyclopedia of Type Strains, Phase III (KMG-III): the genomes of soil and plant-associated and newly described type strains.</title>
        <authorList>
            <person name="Whitman W."/>
        </authorList>
    </citation>
    <scope>NUCLEOTIDE SEQUENCE [LARGE SCALE GENOMIC DNA]</scope>
    <source>
        <strain evidence="2 3">CGMCC 4.7090</strain>
    </source>
</reference>
<evidence type="ECO:0000313" key="2">
    <source>
        <dbReference type="EMBL" id="RAK26748.1"/>
    </source>
</evidence>
<dbReference type="Proteomes" id="UP000249341">
    <property type="component" value="Unassembled WGS sequence"/>
</dbReference>
<keyword evidence="1" id="KW-0472">Membrane</keyword>
<comment type="caution">
    <text evidence="2">The sequence shown here is derived from an EMBL/GenBank/DDBJ whole genome shotgun (WGS) entry which is preliminary data.</text>
</comment>
<sequence>MLLRTPSDDGSEFEWLLYEQAGVVTTRQAITLLGRAPVERHLRHGRWRSLSHGILLTDNGRLHREQQLWVAILAAGPGALLAGITAATAWGVTGLPSEPIQVIISAERSRSARLARFPADMASVRVYRSAVLPPEHQHTGLPPRTSLGRSVIDAAAWAGTDREAHVVIAAACQQRRVLPSDIRRALDLFPRIRRHRLMSDLLADLAGGASALSEIDLVRLCRQYRLPLPVLQEHRTDSAGRRRYLDAYWPDFRLHVEVDGAHHMDAEQWTADMLRQNAVWIKGDRILRFPASLLRSNPSAVAAQLKAAMTTP</sequence>
<protein>
    <recommendedName>
        <fullName evidence="4">DUF559 domain-containing protein</fullName>
    </recommendedName>
</protein>
<gene>
    <name evidence="2" type="ORF">B0I29_126139</name>
</gene>
<dbReference type="AlphaFoldDB" id="A0A327YYM6"/>
<dbReference type="EMBL" id="QLMJ01000026">
    <property type="protein sequence ID" value="RAK26748.1"/>
    <property type="molecule type" value="Genomic_DNA"/>
</dbReference>
<evidence type="ECO:0008006" key="4">
    <source>
        <dbReference type="Google" id="ProtNLM"/>
    </source>
</evidence>
<name>A0A327YYM6_9ACTN</name>
<accession>A0A327YYM6</accession>
<dbReference type="OrthoDB" id="3209715at2"/>
<keyword evidence="1" id="KW-1133">Transmembrane helix</keyword>
<organism evidence="2 3">
    <name type="scientific">Actinoplanes lutulentus</name>
    <dbReference type="NCBI Taxonomy" id="1287878"/>
    <lineage>
        <taxon>Bacteria</taxon>
        <taxon>Bacillati</taxon>
        <taxon>Actinomycetota</taxon>
        <taxon>Actinomycetes</taxon>
        <taxon>Micromonosporales</taxon>
        <taxon>Micromonosporaceae</taxon>
        <taxon>Actinoplanes</taxon>
    </lineage>
</organism>
<keyword evidence="3" id="KW-1185">Reference proteome</keyword>
<proteinExistence type="predicted"/>
<feature type="transmembrane region" description="Helical" evidence="1">
    <location>
        <begin position="68"/>
        <end position="92"/>
    </location>
</feature>
<evidence type="ECO:0000256" key="1">
    <source>
        <dbReference type="SAM" id="Phobius"/>
    </source>
</evidence>
<keyword evidence="1" id="KW-0812">Transmembrane</keyword>
<evidence type="ECO:0000313" key="3">
    <source>
        <dbReference type="Proteomes" id="UP000249341"/>
    </source>
</evidence>